<dbReference type="InterPro" id="IPR001189">
    <property type="entry name" value="Mn/Fe_SOD"/>
</dbReference>
<comment type="similarity">
    <text evidence="4 12">Belongs to the iron/manganese superoxide dismutase family.</text>
</comment>
<dbReference type="SUPFAM" id="SSF46609">
    <property type="entry name" value="Fe,Mn superoxide dismutase (SOD), N-terminal domain"/>
    <property type="match status" value="1"/>
</dbReference>
<dbReference type="GO" id="GO:0004784">
    <property type="term" value="F:superoxide dismutase activity"/>
    <property type="evidence" value="ECO:0007669"/>
    <property type="project" value="UniProtKB-EC"/>
</dbReference>
<evidence type="ECO:0000256" key="5">
    <source>
        <dbReference type="ARBA" id="ARBA00011881"/>
    </source>
</evidence>
<evidence type="ECO:0000256" key="9">
    <source>
        <dbReference type="ARBA" id="ARBA00023128"/>
    </source>
</evidence>
<feature type="domain" description="Manganese/iron superoxide dismutase C-terminal" evidence="14">
    <location>
        <begin position="147"/>
        <end position="250"/>
    </location>
</feature>
<name>A0A8D3CVP5_SCOMX</name>
<gene>
    <name evidence="15" type="primary">SOD2</name>
</gene>
<dbReference type="PANTHER" id="PTHR11404:SF6">
    <property type="entry name" value="SUPEROXIDE DISMUTASE [MN], MITOCHONDRIAL"/>
    <property type="match status" value="1"/>
</dbReference>
<dbReference type="GO" id="GO:0051597">
    <property type="term" value="P:response to methylmercury"/>
    <property type="evidence" value="ECO:0007669"/>
    <property type="project" value="Ensembl"/>
</dbReference>
<keyword evidence="8" id="KW-0944">Nitration</keyword>
<dbReference type="FunFam" id="1.10.287.990:FF:000001">
    <property type="entry name" value="Superoxide dismutase"/>
    <property type="match status" value="1"/>
</dbReference>
<dbReference type="PROSITE" id="PS00088">
    <property type="entry name" value="SOD_MN"/>
    <property type="match status" value="1"/>
</dbReference>
<comment type="subunit">
    <text evidence="5">Homotetramer.</text>
</comment>
<keyword evidence="10" id="KW-0464">Manganese</keyword>
<dbReference type="GO" id="GO:0005759">
    <property type="term" value="C:mitochondrial matrix"/>
    <property type="evidence" value="ECO:0007669"/>
    <property type="project" value="UniProtKB-SubCell"/>
</dbReference>
<dbReference type="EC" id="1.15.1.1" evidence="12"/>
<dbReference type="InterPro" id="IPR019832">
    <property type="entry name" value="Mn/Fe_SOD_C"/>
</dbReference>
<dbReference type="InterPro" id="IPR019833">
    <property type="entry name" value="Mn/Fe_SOD_BS"/>
</dbReference>
<comment type="function">
    <text evidence="2">Destroys superoxide anion radicals which are normally produced within the cells and which are toxic to biological systems.</text>
</comment>
<dbReference type="FunFam" id="3.55.40.20:FF:000003">
    <property type="entry name" value="Superoxide dismutase [Mn], mitochondrial"/>
    <property type="match status" value="1"/>
</dbReference>
<dbReference type="InterPro" id="IPR036324">
    <property type="entry name" value="Mn/Fe_SOD_N_sf"/>
</dbReference>
<dbReference type="Proteomes" id="UP000694558">
    <property type="component" value="Chromosome 20"/>
</dbReference>
<dbReference type="InterPro" id="IPR036314">
    <property type="entry name" value="SOD_C_sf"/>
</dbReference>
<evidence type="ECO:0000256" key="7">
    <source>
        <dbReference type="ARBA" id="ARBA00023002"/>
    </source>
</evidence>
<dbReference type="Gene3D" id="3.55.40.20">
    <property type="entry name" value="Iron/manganese superoxide dismutase, C-terminal domain"/>
    <property type="match status" value="1"/>
</dbReference>
<dbReference type="PRINTS" id="PR01703">
    <property type="entry name" value="MNSODISMTASE"/>
</dbReference>
<evidence type="ECO:0000313" key="16">
    <source>
        <dbReference type="Proteomes" id="UP000694558"/>
    </source>
</evidence>
<dbReference type="InterPro" id="IPR019831">
    <property type="entry name" value="Mn/Fe_SOD_N"/>
</dbReference>
<keyword evidence="9" id="KW-0496">Mitochondrion</keyword>
<dbReference type="Gene3D" id="1.10.287.990">
    <property type="entry name" value="Fe,Mn superoxide dismutase (SOD) domain"/>
    <property type="match status" value="1"/>
</dbReference>
<dbReference type="SUPFAM" id="SSF54719">
    <property type="entry name" value="Fe,Mn superoxide dismutase (SOD), C-terminal domain"/>
    <property type="match status" value="1"/>
</dbReference>
<dbReference type="GO" id="GO:0045087">
    <property type="term" value="P:innate immune response"/>
    <property type="evidence" value="ECO:0007669"/>
    <property type="project" value="Ensembl"/>
</dbReference>
<dbReference type="Pfam" id="PF02777">
    <property type="entry name" value="Sod_Fe_C"/>
    <property type="match status" value="1"/>
</dbReference>
<reference evidence="15" key="2">
    <citation type="submission" date="2025-08" db="UniProtKB">
        <authorList>
            <consortium name="Ensembl"/>
        </authorList>
    </citation>
    <scope>IDENTIFICATION</scope>
</reference>
<proteinExistence type="inferred from homology"/>
<dbReference type="PANTHER" id="PTHR11404">
    <property type="entry name" value="SUPEROXIDE DISMUTASE 2"/>
    <property type="match status" value="1"/>
</dbReference>
<evidence type="ECO:0000256" key="3">
    <source>
        <dbReference type="ARBA" id="ARBA00004305"/>
    </source>
</evidence>
<dbReference type="AlphaFoldDB" id="A0A8D3CVP5"/>
<dbReference type="GO" id="GO:0030145">
    <property type="term" value="F:manganese ion binding"/>
    <property type="evidence" value="ECO:0007669"/>
    <property type="project" value="TreeGrafter"/>
</dbReference>
<evidence type="ECO:0000256" key="2">
    <source>
        <dbReference type="ARBA" id="ARBA00002170"/>
    </source>
</evidence>
<dbReference type="Pfam" id="PF00081">
    <property type="entry name" value="Sod_Fe_N"/>
    <property type="match status" value="1"/>
</dbReference>
<evidence type="ECO:0000256" key="4">
    <source>
        <dbReference type="ARBA" id="ARBA00008714"/>
    </source>
</evidence>
<evidence type="ECO:0000256" key="12">
    <source>
        <dbReference type="RuleBase" id="RU000414"/>
    </source>
</evidence>
<protein>
    <recommendedName>
        <fullName evidence="12">Superoxide dismutase</fullName>
        <ecNumber evidence="12">1.15.1.1</ecNumber>
    </recommendedName>
</protein>
<accession>A0A8D3CVP5</accession>
<evidence type="ECO:0000259" key="13">
    <source>
        <dbReference type="Pfam" id="PF00081"/>
    </source>
</evidence>
<comment type="subcellular location">
    <subcellularLocation>
        <location evidence="3">Mitochondrion matrix</location>
    </subcellularLocation>
</comment>
<sequence length="256" mass="28728">MKVHTIKVEKQLLRHHYVKNNISQSASVTRPDALFAEASENHREGCGKGNMRIPISRHKHTLPDLTYDYGALEPSINAEIMQLHHSKHHATYVNNLNVTEEKYQEALAKGDVTAQVALQPALRFNGGGHVNHTIFWTNLSPNGGGEPQGELMEAIKRDFGSFQTMKEKMSAATVAVQGSGWGWLGYDKESGRLRVAACSNQDPLQGTTGLIPLLGIDVWEHAYYLQYKNVRPDYVKAIWNVINWENVTERLQSAKK</sequence>
<evidence type="ECO:0000259" key="14">
    <source>
        <dbReference type="Pfam" id="PF02777"/>
    </source>
</evidence>
<comment type="catalytic activity">
    <reaction evidence="11 12">
        <text>2 superoxide + 2 H(+) = H2O2 + O2</text>
        <dbReference type="Rhea" id="RHEA:20696"/>
        <dbReference type="ChEBI" id="CHEBI:15378"/>
        <dbReference type="ChEBI" id="CHEBI:15379"/>
        <dbReference type="ChEBI" id="CHEBI:16240"/>
        <dbReference type="ChEBI" id="CHEBI:18421"/>
        <dbReference type="EC" id="1.15.1.1"/>
    </reaction>
</comment>
<keyword evidence="7 12" id="KW-0560">Oxidoreductase</keyword>
<evidence type="ECO:0000256" key="11">
    <source>
        <dbReference type="ARBA" id="ARBA00049204"/>
    </source>
</evidence>
<organism evidence="15 16">
    <name type="scientific">Scophthalmus maximus</name>
    <name type="common">Turbot</name>
    <name type="synonym">Psetta maxima</name>
    <dbReference type="NCBI Taxonomy" id="52904"/>
    <lineage>
        <taxon>Eukaryota</taxon>
        <taxon>Metazoa</taxon>
        <taxon>Chordata</taxon>
        <taxon>Craniata</taxon>
        <taxon>Vertebrata</taxon>
        <taxon>Euteleostomi</taxon>
        <taxon>Actinopterygii</taxon>
        <taxon>Neopterygii</taxon>
        <taxon>Teleostei</taxon>
        <taxon>Neoteleostei</taxon>
        <taxon>Acanthomorphata</taxon>
        <taxon>Carangaria</taxon>
        <taxon>Pleuronectiformes</taxon>
        <taxon>Pleuronectoidei</taxon>
        <taxon>Scophthalmidae</taxon>
        <taxon>Scophthalmus</taxon>
    </lineage>
</organism>
<evidence type="ECO:0000256" key="10">
    <source>
        <dbReference type="ARBA" id="ARBA00023211"/>
    </source>
</evidence>
<feature type="domain" description="Manganese/iron superoxide dismutase N-terminal" evidence="13">
    <location>
        <begin position="59"/>
        <end position="140"/>
    </location>
</feature>
<comment type="function">
    <text evidence="12">Destroys radicals which are normally produced within the cells and which are toxic to biological systems.</text>
</comment>
<dbReference type="Ensembl" id="ENSSMAT00000051248.1">
    <property type="protein sequence ID" value="ENSSMAP00000051353.1"/>
    <property type="gene ID" value="ENSSMAG00000017117.2"/>
</dbReference>
<evidence type="ECO:0000256" key="1">
    <source>
        <dbReference type="ARBA" id="ARBA00001936"/>
    </source>
</evidence>
<dbReference type="GO" id="GO:0001780">
    <property type="term" value="P:neutrophil homeostasis"/>
    <property type="evidence" value="ECO:0007669"/>
    <property type="project" value="Ensembl"/>
</dbReference>
<keyword evidence="6 12" id="KW-0479">Metal-binding</keyword>
<dbReference type="GO" id="GO:0046686">
    <property type="term" value="P:response to cadmium ion"/>
    <property type="evidence" value="ECO:0007669"/>
    <property type="project" value="Ensembl"/>
</dbReference>
<dbReference type="GeneTree" id="ENSGT00390000011877"/>
<dbReference type="InterPro" id="IPR050265">
    <property type="entry name" value="Fe/Mn_Superoxide_Dismutase"/>
</dbReference>
<evidence type="ECO:0000313" key="15">
    <source>
        <dbReference type="Ensembl" id="ENSSMAP00000051353.1"/>
    </source>
</evidence>
<evidence type="ECO:0000256" key="8">
    <source>
        <dbReference type="ARBA" id="ARBA00023074"/>
    </source>
</evidence>
<reference evidence="15" key="1">
    <citation type="submission" date="2023-05" db="EMBL/GenBank/DDBJ databases">
        <title>High-quality long-read genome of Scophthalmus maximus.</title>
        <authorList>
            <person name="Lien S."/>
            <person name="Martinez P."/>
        </authorList>
    </citation>
    <scope>NUCLEOTIDE SEQUENCE [LARGE SCALE GENOMIC DNA]</scope>
</reference>
<evidence type="ECO:0000256" key="6">
    <source>
        <dbReference type="ARBA" id="ARBA00022723"/>
    </source>
</evidence>
<comment type="cofactor">
    <cofactor evidence="1">
        <name>Mn(2+)</name>
        <dbReference type="ChEBI" id="CHEBI:29035"/>
    </cofactor>
</comment>